<comment type="subcellular location">
    <subcellularLocation>
        <location evidence="1">Fimbrium</location>
    </subcellularLocation>
</comment>
<dbReference type="EMBL" id="CP029449">
    <property type="protein sequence ID" value="AWL70162.1"/>
    <property type="molecule type" value="Genomic_DNA"/>
</dbReference>
<keyword evidence="12" id="KW-1185">Reference proteome</keyword>
<dbReference type="PROSITE" id="PS51257">
    <property type="entry name" value="PROKAR_LIPOPROTEIN"/>
    <property type="match status" value="1"/>
</dbReference>
<dbReference type="EMBL" id="LJEX02000024">
    <property type="protein sequence ID" value="OCO89889.1"/>
    <property type="molecule type" value="Genomic_DNA"/>
</dbReference>
<comment type="similarity">
    <text evidence="2">Belongs to the fimbrial protein family.</text>
</comment>
<evidence type="ECO:0000256" key="1">
    <source>
        <dbReference type="ARBA" id="ARBA00004561"/>
    </source>
</evidence>
<feature type="signal peptide" evidence="5">
    <location>
        <begin position="1"/>
        <end position="29"/>
    </location>
</feature>
<keyword evidence="4" id="KW-0281">Fimbrium</keyword>
<dbReference type="Proteomes" id="UP000050489">
    <property type="component" value="Unassembled WGS sequence"/>
</dbReference>
<evidence type="ECO:0000313" key="8">
    <source>
        <dbReference type="EMBL" id="OCO89889.1"/>
    </source>
</evidence>
<dbReference type="RefSeq" id="WP_047730145.1">
    <property type="nucleotide sequence ID" value="NZ_CP011642.1"/>
</dbReference>
<evidence type="ECO:0000256" key="2">
    <source>
        <dbReference type="ARBA" id="ARBA00006671"/>
    </source>
</evidence>
<dbReference type="GO" id="GO:0043709">
    <property type="term" value="P:cell adhesion involved in single-species biofilm formation"/>
    <property type="evidence" value="ECO:0007669"/>
    <property type="project" value="TreeGrafter"/>
</dbReference>
<dbReference type="PANTHER" id="PTHR33420">
    <property type="entry name" value="FIMBRIAL SUBUNIT ELFA-RELATED"/>
    <property type="match status" value="1"/>
</dbReference>
<evidence type="ECO:0000313" key="7">
    <source>
        <dbReference type="EMBL" id="AWL70162.1"/>
    </source>
</evidence>
<dbReference type="Gene3D" id="2.60.40.1090">
    <property type="entry name" value="Fimbrial-type adhesion domain"/>
    <property type="match status" value="1"/>
</dbReference>
<dbReference type="AlphaFoldDB" id="A0A2F0Q0L7"/>
<dbReference type="GO" id="GO:0009289">
    <property type="term" value="C:pilus"/>
    <property type="evidence" value="ECO:0007669"/>
    <property type="project" value="UniProtKB-SubCell"/>
</dbReference>
<dbReference type="EMBL" id="QJQB01000547">
    <property type="protein sequence ID" value="PYA56635.1"/>
    <property type="molecule type" value="Genomic_DNA"/>
</dbReference>
<evidence type="ECO:0000259" key="6">
    <source>
        <dbReference type="Pfam" id="PF00419"/>
    </source>
</evidence>
<dbReference type="Gene3D" id="2.60.40.3310">
    <property type="match status" value="1"/>
</dbReference>
<name>A0A2F0Q0L7_SERMA</name>
<dbReference type="Proteomes" id="UP000245399">
    <property type="component" value="Chromosome"/>
</dbReference>
<reference evidence="12" key="5">
    <citation type="submission" date="2018-06" db="EMBL/GenBank/DDBJ databases">
        <title>Serratia marcescens genome sequencing and assembly.</title>
        <authorList>
            <person name="Martins R.C."/>
            <person name="Perdigao-Neto L.V."/>
            <person name="Costa S.F."/>
            <person name="Levin A.S.S."/>
        </authorList>
    </citation>
    <scope>NUCLEOTIDE SEQUENCE [LARGE SCALE GENOMIC DNA]</scope>
    <source>
        <strain evidence="12">1283</strain>
    </source>
</reference>
<organism evidence="8 10">
    <name type="scientific">Serratia marcescens</name>
    <dbReference type="NCBI Taxonomy" id="615"/>
    <lineage>
        <taxon>Bacteria</taxon>
        <taxon>Pseudomonadati</taxon>
        <taxon>Pseudomonadota</taxon>
        <taxon>Gammaproteobacteria</taxon>
        <taxon>Enterobacterales</taxon>
        <taxon>Yersiniaceae</taxon>
        <taxon>Serratia</taxon>
    </lineage>
</organism>
<dbReference type="InterPro" id="IPR008966">
    <property type="entry name" value="Adhesion_dom_sf"/>
</dbReference>
<evidence type="ECO:0000313" key="11">
    <source>
        <dbReference type="Proteomes" id="UP000245399"/>
    </source>
</evidence>
<reference evidence="9 12" key="4">
    <citation type="submission" date="2018-06" db="EMBL/GenBank/DDBJ databases">
        <title>Serratia marcescens genome sequencing and assembly.</title>
        <authorList>
            <person name="Martins R.C.R."/>
            <person name="Perdigao-Neto L.V."/>
            <person name="Costa S.F."/>
            <person name="Levin A.S.S."/>
        </authorList>
    </citation>
    <scope>NUCLEOTIDE SEQUENCE [LARGE SCALE GENOMIC DNA]</scope>
    <source>
        <strain evidence="9 12">1283</strain>
    </source>
</reference>
<accession>A0A2F0Q0L7</accession>
<feature type="domain" description="Fimbrial-type adhesion" evidence="6">
    <location>
        <begin position="194"/>
        <end position="325"/>
    </location>
</feature>
<feature type="chain" id="PRO_5044573468" evidence="5">
    <location>
        <begin position="30"/>
        <end position="326"/>
    </location>
</feature>
<gene>
    <name evidence="8" type="ORF">AN695_0210340</name>
    <name evidence="7" type="ORF">DKC05_22170</name>
    <name evidence="9" type="ORF">DMW51_24340</name>
</gene>
<evidence type="ECO:0000256" key="5">
    <source>
        <dbReference type="SAM" id="SignalP"/>
    </source>
</evidence>
<reference evidence="9" key="6">
    <citation type="submission" date="2018-06" db="EMBL/GenBank/DDBJ databases">
        <authorList>
            <person name="Martins R.C."/>
            <person name="Perdigao-Neto L.V."/>
            <person name="Costa S.F."/>
            <person name="Levin A.S.S."/>
        </authorList>
    </citation>
    <scope>NUCLEOTIDE SEQUENCE</scope>
    <source>
        <strain evidence="9">1283</strain>
    </source>
</reference>
<dbReference type="InterPro" id="IPR050263">
    <property type="entry name" value="Bact_Fimbrial_Adh_Pro"/>
</dbReference>
<reference evidence="8" key="2">
    <citation type="journal article" date="2017" name="PLoS ONE">
        <title>Genomic and phenotypic characterisation of fluoroquinolone resistance mechanisms in Enterobacteriaceae in Durban, South Africa.</title>
        <authorList>
            <person name="Osei Sekyere J."/>
            <person name="Amoako D.G."/>
        </authorList>
    </citation>
    <scope>NUCLEOTIDE SEQUENCE</scope>
    <source>
        <strain evidence="8">945174350</strain>
    </source>
</reference>
<evidence type="ECO:0000256" key="4">
    <source>
        <dbReference type="ARBA" id="ARBA00023263"/>
    </source>
</evidence>
<sequence>MTTSRLITAAHIAKTVSILILLFSCSARGDGDCRAIWHNPLRIEQSGITVTAGAKIGDLIGQGESYFSVKLLENNTGFSLGERGDLVMQPFSDLTATDLKYNGITVYQTSWKGVGIAMSLNDKPGLIEFYGPRETPVGYILGANFKHYLIKTGDIQPGTMPSFAPFFFNYTCLRASNARRLGHVYYPAVNIAVEGCRLNTPSKQVILDKVNRRVFSGPGSVAGNTPFNIALECNANTKVDLEIRGETVNGLHQVLAITPSKESATGVGLQILHNGVPFELGSAANVLNETLIGINEIPLSAQYYQTEEKITPGEVNGIAHFTVSYR</sequence>
<reference evidence="10" key="1">
    <citation type="submission" date="2016-04" db="EMBL/GenBank/DDBJ databases">
        <authorList>
            <person name="Osei Sekyere J."/>
            <person name="Sivertsen A."/>
            <person name="Pedersen A.T."/>
            <person name="Sundsfjord A."/>
        </authorList>
    </citation>
    <scope>NUCLEOTIDE SEQUENCE [LARGE SCALE GENOMIC DNA]</scope>
    <source>
        <strain evidence="10">945174350</strain>
    </source>
</reference>
<dbReference type="InterPro" id="IPR000259">
    <property type="entry name" value="Adhesion_dom_fimbrial"/>
</dbReference>
<evidence type="ECO:0000313" key="9">
    <source>
        <dbReference type="EMBL" id="PYA56635.1"/>
    </source>
</evidence>
<evidence type="ECO:0000256" key="3">
    <source>
        <dbReference type="ARBA" id="ARBA00022729"/>
    </source>
</evidence>
<reference evidence="7 11" key="3">
    <citation type="submission" date="2018-05" db="EMBL/GenBank/DDBJ databases">
        <title>Klebsiella quasipneumonaiae provides a window into carbapenemase gene transfer, plasmid rearrangements and nosocomial acquisition from the hospital environment.</title>
        <authorList>
            <person name="Mathers A.J."/>
            <person name="Vegesana K."/>
            <person name="Stoesser N."/>
            <person name="Crook D."/>
            <person name="Vaughan A."/>
            <person name="Barry K."/>
            <person name="Parikh H."/>
            <person name="Sebra R."/>
            <person name="Kotay S."/>
            <person name="Walker A.S."/>
            <person name="Sheppard A.E."/>
        </authorList>
    </citation>
    <scope>NUCLEOTIDE SEQUENCE [LARGE SCALE GENOMIC DNA]</scope>
    <source>
        <strain evidence="7 11">CAV1761</strain>
    </source>
</reference>
<protein>
    <submittedName>
        <fullName evidence="7">Type 1 fimbrial protein</fullName>
    </submittedName>
</protein>
<evidence type="ECO:0000313" key="12">
    <source>
        <dbReference type="Proteomes" id="UP000247823"/>
    </source>
</evidence>
<dbReference type="InterPro" id="IPR036937">
    <property type="entry name" value="Adhesion_dom_fimbrial_sf"/>
</dbReference>
<proteinExistence type="inferred from homology"/>
<dbReference type="Pfam" id="PF00419">
    <property type="entry name" value="Fimbrial"/>
    <property type="match status" value="1"/>
</dbReference>
<dbReference type="Proteomes" id="UP000247823">
    <property type="component" value="Unassembled WGS sequence"/>
</dbReference>
<keyword evidence="3 5" id="KW-0732">Signal</keyword>
<dbReference type="PANTHER" id="PTHR33420:SF3">
    <property type="entry name" value="FIMBRIAL SUBUNIT ELFA"/>
    <property type="match status" value="1"/>
</dbReference>
<dbReference type="SUPFAM" id="SSF49401">
    <property type="entry name" value="Bacterial adhesins"/>
    <property type="match status" value="1"/>
</dbReference>
<evidence type="ECO:0000313" key="10">
    <source>
        <dbReference type="Proteomes" id="UP000050489"/>
    </source>
</evidence>